<dbReference type="PROSITE" id="PS00584">
    <property type="entry name" value="PFKB_KINASES_2"/>
    <property type="match status" value="1"/>
</dbReference>
<name>A0A1I3HR06_9HYPH</name>
<reference evidence="8" key="1">
    <citation type="submission" date="2016-10" db="EMBL/GenBank/DDBJ databases">
        <authorList>
            <person name="Varghese N."/>
            <person name="Submissions S."/>
        </authorList>
    </citation>
    <scope>NUCLEOTIDE SEQUENCE [LARGE SCALE GENOMIC DNA]</scope>
    <source>
        <strain evidence="8">DSM 21857</strain>
    </source>
</reference>
<keyword evidence="2" id="KW-0808">Transferase</keyword>
<keyword evidence="3" id="KW-0547">Nucleotide-binding</keyword>
<proteinExistence type="inferred from homology"/>
<dbReference type="CDD" id="cd01167">
    <property type="entry name" value="bac_FRK"/>
    <property type="match status" value="1"/>
</dbReference>
<dbReference type="PANTHER" id="PTHR43085:SF1">
    <property type="entry name" value="PSEUDOURIDINE KINASE-RELATED"/>
    <property type="match status" value="1"/>
</dbReference>
<dbReference type="EMBL" id="FORF01000001">
    <property type="protein sequence ID" value="SFI38208.1"/>
    <property type="molecule type" value="Genomic_DNA"/>
</dbReference>
<dbReference type="AlphaFoldDB" id="A0A1I3HR06"/>
<protein>
    <submittedName>
        <fullName evidence="7">Fructokinase</fullName>
    </submittedName>
</protein>
<evidence type="ECO:0000256" key="4">
    <source>
        <dbReference type="ARBA" id="ARBA00022777"/>
    </source>
</evidence>
<evidence type="ECO:0000313" key="8">
    <source>
        <dbReference type="Proteomes" id="UP000242763"/>
    </source>
</evidence>
<evidence type="ECO:0000256" key="3">
    <source>
        <dbReference type="ARBA" id="ARBA00022741"/>
    </source>
</evidence>
<dbReference type="InterPro" id="IPR050306">
    <property type="entry name" value="PfkB_Carbo_kinase"/>
</dbReference>
<gene>
    <name evidence="7" type="ORF">SAMN03080618_00319</name>
</gene>
<organism evidence="7 8">
    <name type="scientific">Aquamicrobium aerolatum DSM 21857</name>
    <dbReference type="NCBI Taxonomy" id="1121003"/>
    <lineage>
        <taxon>Bacteria</taxon>
        <taxon>Pseudomonadati</taxon>
        <taxon>Pseudomonadota</taxon>
        <taxon>Alphaproteobacteria</taxon>
        <taxon>Hyphomicrobiales</taxon>
        <taxon>Phyllobacteriaceae</taxon>
        <taxon>Aerobium</taxon>
    </lineage>
</organism>
<dbReference type="InterPro" id="IPR002173">
    <property type="entry name" value="Carboh/pur_kinase_PfkB_CS"/>
</dbReference>
<dbReference type="GO" id="GO:0016301">
    <property type="term" value="F:kinase activity"/>
    <property type="evidence" value="ECO:0007669"/>
    <property type="project" value="UniProtKB-KW"/>
</dbReference>
<evidence type="ECO:0000256" key="2">
    <source>
        <dbReference type="ARBA" id="ARBA00022679"/>
    </source>
</evidence>
<evidence type="ECO:0000313" key="7">
    <source>
        <dbReference type="EMBL" id="SFI38208.1"/>
    </source>
</evidence>
<evidence type="ECO:0000256" key="5">
    <source>
        <dbReference type="ARBA" id="ARBA00022840"/>
    </source>
</evidence>
<evidence type="ECO:0000256" key="1">
    <source>
        <dbReference type="ARBA" id="ARBA00010688"/>
    </source>
</evidence>
<feature type="domain" description="Carbohydrate kinase PfkB" evidence="6">
    <location>
        <begin position="3"/>
        <end position="302"/>
    </location>
</feature>
<dbReference type="SUPFAM" id="SSF53613">
    <property type="entry name" value="Ribokinase-like"/>
    <property type="match status" value="1"/>
</dbReference>
<dbReference type="Pfam" id="PF00294">
    <property type="entry name" value="PfkB"/>
    <property type="match status" value="1"/>
</dbReference>
<dbReference type="RefSeq" id="WP_091517765.1">
    <property type="nucleotide sequence ID" value="NZ_FORF01000001.1"/>
</dbReference>
<dbReference type="OrthoDB" id="9795789at2"/>
<sequence length="318" mass="34481">MILCCGEALIDMLPGKTDGGEAAFVPHVGGAVFNTAIALGRLGIPTGLFSGLSRDVFGQSLVHALNESGVDLRHAHFSDRPTTLAFAHLRNGHAVYSFYDENSAGRMVTQPDLPLSDESVTALHFSCISLVAEPCGTEYETLMQREHQRRVIMLDPNIRDGFITDRTRHLERMRRMIAMSDIVKLSDEDMDWFGEGANHNDIAQRWLTMGPKMVVLTRGAQGSVGYTTQSRVELRAPPVDVVDTVGAGDTFNAGLLGWLHDTGLLSKENIAGLSRNDLSAALDFATKAAAITVSRAGANPPWRSELGSLKLPSKDPVQ</sequence>
<dbReference type="GO" id="GO:0005524">
    <property type="term" value="F:ATP binding"/>
    <property type="evidence" value="ECO:0007669"/>
    <property type="project" value="UniProtKB-KW"/>
</dbReference>
<dbReference type="Proteomes" id="UP000242763">
    <property type="component" value="Unassembled WGS sequence"/>
</dbReference>
<dbReference type="InterPro" id="IPR029056">
    <property type="entry name" value="Ribokinase-like"/>
</dbReference>
<accession>A0A1I3HR06</accession>
<dbReference type="STRING" id="1121003.SAMN03080618_00319"/>
<dbReference type="PANTHER" id="PTHR43085">
    <property type="entry name" value="HEXOKINASE FAMILY MEMBER"/>
    <property type="match status" value="1"/>
</dbReference>
<dbReference type="Gene3D" id="3.40.1190.20">
    <property type="match status" value="1"/>
</dbReference>
<comment type="similarity">
    <text evidence="1">Belongs to the carbohydrate kinase PfkB family.</text>
</comment>
<keyword evidence="4 7" id="KW-0418">Kinase</keyword>
<keyword evidence="8" id="KW-1185">Reference proteome</keyword>
<dbReference type="InterPro" id="IPR011611">
    <property type="entry name" value="PfkB_dom"/>
</dbReference>
<keyword evidence="5" id="KW-0067">ATP-binding</keyword>
<evidence type="ECO:0000259" key="6">
    <source>
        <dbReference type="Pfam" id="PF00294"/>
    </source>
</evidence>